<evidence type="ECO:0000313" key="4">
    <source>
        <dbReference type="EMBL" id="KAK4666092.1"/>
    </source>
</evidence>
<evidence type="ECO:0000313" key="5">
    <source>
        <dbReference type="Proteomes" id="UP001326199"/>
    </source>
</evidence>
<accession>A0ABR0HDL2</accession>
<evidence type="ECO:0000256" key="1">
    <source>
        <dbReference type="SAM" id="MobiDB-lite"/>
    </source>
</evidence>
<dbReference type="EMBL" id="JAFFHB010000005">
    <property type="protein sequence ID" value="KAK4666092.1"/>
    <property type="molecule type" value="Genomic_DNA"/>
</dbReference>
<comment type="caution">
    <text evidence="4">The sequence shown here is derived from an EMBL/GenBank/DDBJ whole genome shotgun (WGS) entry which is preliminary data.</text>
</comment>
<keyword evidence="2" id="KW-0732">Signal</keyword>
<dbReference type="GeneID" id="87932679"/>
<keyword evidence="5" id="KW-1185">Reference proteome</keyword>
<sequence length="390" mass="44726">MMELGGGQLTASKPMCLFWILLDVAAVLPAFYTPPQPCLSEPREHLIPRQCRQVATARLSCLPLLAALTCMRTPNAAARLPAQPRSMYRPGDRRTTSIVFDLQKDSRRSVYITSCMAAIDQVDDEEDNQFKIVVFSSNRNNTSFLRQPRTCGLFKPRSSERQSCQISNHPIFNQTRHLLPIMTKPWEQYREIIIAEYRDNRKPLHEVKKLMEQQYRFKASTRAYRSRFDKWGIQKYSRRRRGNSMGEDGEGDDTRYLSPHQSPELEDNRYQASSPAMTPGDLYHPGSSATTHSNEYRDPFIKPEPTVQYSQYSMMPIHPSAEANTHLSPISYNTYSHHQAIGYPSDQMSTYHHRAGNALVSAQASPDPQSYQEPSAAHMTYGYSFDYSRH</sequence>
<reference evidence="4 5" key="1">
    <citation type="journal article" date="2023" name="bioRxiv">
        <title>High-quality genome assemblies of four members of thePodospora anserinaspecies complex.</title>
        <authorList>
            <person name="Ament-Velasquez S.L."/>
            <person name="Vogan A.A."/>
            <person name="Wallerman O."/>
            <person name="Hartmann F."/>
            <person name="Gautier V."/>
            <person name="Silar P."/>
            <person name="Giraud T."/>
            <person name="Johannesson H."/>
        </authorList>
    </citation>
    <scope>NUCLEOTIDE SEQUENCE [LARGE SCALE GENOMIC DNA]</scope>
    <source>
        <strain evidence="4 5">CBS 411.78</strain>
    </source>
</reference>
<gene>
    <name evidence="4" type="ORF">QC763_406980</name>
</gene>
<dbReference type="Proteomes" id="UP001326199">
    <property type="component" value="Unassembled WGS sequence"/>
</dbReference>
<feature type="domain" description="Clr5" evidence="3">
    <location>
        <begin position="182"/>
        <end position="235"/>
    </location>
</feature>
<name>A0ABR0HDL2_9PEZI</name>
<protein>
    <recommendedName>
        <fullName evidence="3">Clr5 domain-containing protein</fullName>
    </recommendedName>
</protein>
<evidence type="ECO:0000256" key="2">
    <source>
        <dbReference type="SAM" id="SignalP"/>
    </source>
</evidence>
<dbReference type="Pfam" id="PF14420">
    <property type="entry name" value="Clr5"/>
    <property type="match status" value="1"/>
</dbReference>
<dbReference type="RefSeq" id="XP_062766058.1">
    <property type="nucleotide sequence ID" value="XM_062912336.1"/>
</dbReference>
<evidence type="ECO:0000259" key="3">
    <source>
        <dbReference type="Pfam" id="PF14420"/>
    </source>
</evidence>
<organism evidence="4 5">
    <name type="scientific">Podospora pseudopauciseta</name>
    <dbReference type="NCBI Taxonomy" id="2093780"/>
    <lineage>
        <taxon>Eukaryota</taxon>
        <taxon>Fungi</taxon>
        <taxon>Dikarya</taxon>
        <taxon>Ascomycota</taxon>
        <taxon>Pezizomycotina</taxon>
        <taxon>Sordariomycetes</taxon>
        <taxon>Sordariomycetidae</taxon>
        <taxon>Sordariales</taxon>
        <taxon>Podosporaceae</taxon>
        <taxon>Podospora</taxon>
    </lineage>
</organism>
<feature type="region of interest" description="Disordered" evidence="1">
    <location>
        <begin position="238"/>
        <end position="298"/>
    </location>
</feature>
<proteinExistence type="predicted"/>
<feature type="chain" id="PRO_5045632805" description="Clr5 domain-containing protein" evidence="2">
    <location>
        <begin position="30"/>
        <end position="390"/>
    </location>
</feature>
<feature type="signal peptide" evidence="2">
    <location>
        <begin position="1"/>
        <end position="29"/>
    </location>
</feature>
<dbReference type="InterPro" id="IPR025676">
    <property type="entry name" value="Clr5_dom"/>
</dbReference>